<dbReference type="KEGG" id="cgt:cgR_1715"/>
<proteinExistence type="predicted"/>
<dbReference type="AlphaFoldDB" id="A0AB72VBE3"/>
<dbReference type="EMBL" id="AP009044">
    <property type="protein sequence ID" value="BAF54709.1"/>
    <property type="molecule type" value="Genomic_DNA"/>
</dbReference>
<evidence type="ECO:0000256" key="4">
    <source>
        <dbReference type="PROSITE-ProRule" id="PRU00464"/>
    </source>
</evidence>
<reference evidence="7" key="1">
    <citation type="journal article" date="2007" name="Microbiology">
        <title>Comparative analysis of the Corynebacterium glutamicum group and complete genome sequence of strain R.</title>
        <authorList>
            <person name="Yukawa H."/>
            <person name="Omumasaba C.A."/>
            <person name="Nonaka H."/>
            <person name="Kos P."/>
            <person name="Okai N."/>
            <person name="Suzuki N."/>
            <person name="Suda M."/>
            <person name="Tsuge Y."/>
            <person name="Watanabe J."/>
            <person name="Ikeda Y."/>
            <person name="Vertes A.A."/>
            <person name="Inui M."/>
        </authorList>
    </citation>
    <scope>NUCLEOTIDE SEQUENCE</scope>
    <source>
        <strain evidence="7">R</strain>
    </source>
</reference>
<dbReference type="InterPro" id="IPR052908">
    <property type="entry name" value="AP-4-A_phosphorylase"/>
</dbReference>
<feature type="region of interest" description="Disordered" evidence="5">
    <location>
        <begin position="1"/>
        <end position="29"/>
    </location>
</feature>
<organism evidence="7">
    <name type="scientific">Corynebacterium glutamicum (strain R)</name>
    <dbReference type="NCBI Taxonomy" id="340322"/>
    <lineage>
        <taxon>Bacteria</taxon>
        <taxon>Bacillati</taxon>
        <taxon>Actinomycetota</taxon>
        <taxon>Actinomycetes</taxon>
        <taxon>Mycobacteriales</taxon>
        <taxon>Corynebacteriaceae</taxon>
        <taxon>Corynebacterium</taxon>
    </lineage>
</organism>
<feature type="binding site" evidence="3">
    <location>
        <begin position="161"/>
        <end position="164"/>
    </location>
    <ligand>
        <name>substrate</name>
    </ligand>
</feature>
<feature type="domain" description="HIT" evidence="6">
    <location>
        <begin position="73"/>
        <end position="182"/>
    </location>
</feature>
<evidence type="ECO:0000259" key="6">
    <source>
        <dbReference type="PROSITE" id="PS51084"/>
    </source>
</evidence>
<dbReference type="InterPro" id="IPR011146">
    <property type="entry name" value="HIT-like"/>
</dbReference>
<dbReference type="InterPro" id="IPR036265">
    <property type="entry name" value="HIT-like_sf"/>
</dbReference>
<dbReference type="GO" id="GO:0003824">
    <property type="term" value="F:catalytic activity"/>
    <property type="evidence" value="ECO:0007669"/>
    <property type="project" value="InterPro"/>
</dbReference>
<dbReference type="SUPFAM" id="SSF54197">
    <property type="entry name" value="HIT-like"/>
    <property type="match status" value="1"/>
</dbReference>
<dbReference type="GO" id="GO:0000166">
    <property type="term" value="F:nucleotide binding"/>
    <property type="evidence" value="ECO:0007669"/>
    <property type="project" value="UniProtKB-KW"/>
</dbReference>
<gene>
    <name evidence="7" type="ordered locus">cgR_1715</name>
</gene>
<dbReference type="PROSITE" id="PS51084">
    <property type="entry name" value="HIT_2"/>
    <property type="match status" value="1"/>
</dbReference>
<evidence type="ECO:0000256" key="3">
    <source>
        <dbReference type="PIRSR" id="PIRSR639383-2"/>
    </source>
</evidence>
<name>A0AB72VBE3_CORGB</name>
<sequence>MVTASTISRARTPLQLAGSPEMDSSDSHVGQDVYVDQGLGEPDRLERLWAPYRMSYINTRPGGKQSTTAKRDPFIEVPKMSDEDGLIVARGELVYCVLNLYPYNAGHMMVIPFRKEKNLEDLSLAESAELMLFTQTAIKALKQVSNPDAVNVGLNLGKASGGSVGDHLHVHVVPRWSGDANFMTVIDGVKVLPQTLRQTRAMLAQAWGTIDGAPGTVDPTLTSAIRTAAPKEH</sequence>
<feature type="short sequence motif" description="Histidine triad motif" evidence="4">
    <location>
        <begin position="167"/>
        <end position="171"/>
    </location>
</feature>
<evidence type="ECO:0000256" key="2">
    <source>
        <dbReference type="PIRSR" id="PIRSR639383-1"/>
    </source>
</evidence>
<dbReference type="Pfam" id="PF01230">
    <property type="entry name" value="HIT"/>
    <property type="match status" value="1"/>
</dbReference>
<feature type="binding site" evidence="3">
    <location>
        <position position="99"/>
    </location>
    <ligand>
        <name>substrate</name>
    </ligand>
</feature>
<evidence type="ECO:0000313" key="7">
    <source>
        <dbReference type="EMBL" id="BAF54709.1"/>
    </source>
</evidence>
<accession>A0AB72VBE3</accession>
<dbReference type="Gene3D" id="3.30.428.10">
    <property type="entry name" value="HIT-like"/>
    <property type="match status" value="1"/>
</dbReference>
<keyword evidence="1" id="KW-0547">Nucleotide-binding</keyword>
<feature type="active site" description="Tele-AMP-histidine intermediate" evidence="2">
    <location>
        <position position="169"/>
    </location>
</feature>
<dbReference type="CDD" id="cd01275">
    <property type="entry name" value="FHIT"/>
    <property type="match status" value="1"/>
</dbReference>
<dbReference type="PANTHER" id="PTHR42997">
    <property type="entry name" value="HIT FAMILY HYDROLASE"/>
    <property type="match status" value="1"/>
</dbReference>
<dbReference type="InterPro" id="IPR039383">
    <property type="entry name" value="FHIT"/>
</dbReference>
<feature type="binding site" evidence="3">
    <location>
        <position position="171"/>
    </location>
    <ligand>
        <name>substrate</name>
    </ligand>
</feature>
<protein>
    <recommendedName>
        <fullName evidence="6">HIT domain-containing protein</fullName>
    </recommendedName>
</protein>
<dbReference type="PANTHER" id="PTHR42997:SF1">
    <property type="entry name" value="AP-4-A PHOSPHORYLASE"/>
    <property type="match status" value="1"/>
</dbReference>
<evidence type="ECO:0000256" key="1">
    <source>
        <dbReference type="ARBA" id="ARBA00022741"/>
    </source>
</evidence>
<dbReference type="Proteomes" id="UP000006698">
    <property type="component" value="Chromosome"/>
</dbReference>
<evidence type="ECO:0000256" key="5">
    <source>
        <dbReference type="SAM" id="MobiDB-lite"/>
    </source>
</evidence>